<name>A0A4Q7TUD5_9MICO</name>
<proteinExistence type="predicted"/>
<comment type="caution">
    <text evidence="2">The sequence shown here is derived from an EMBL/GenBank/DDBJ whole genome shotgun (WGS) entry which is preliminary data.</text>
</comment>
<organism evidence="2 3">
    <name type="scientific">Microcella alkaliphila</name>
    <dbReference type="NCBI Taxonomy" id="279828"/>
    <lineage>
        <taxon>Bacteria</taxon>
        <taxon>Bacillati</taxon>
        <taxon>Actinomycetota</taxon>
        <taxon>Actinomycetes</taxon>
        <taxon>Micrococcales</taxon>
        <taxon>Microbacteriaceae</taxon>
        <taxon>Microcella</taxon>
    </lineage>
</organism>
<dbReference type="AlphaFoldDB" id="A0A4Q7TUD5"/>
<reference evidence="2 3" key="1">
    <citation type="journal article" date="2015" name="Stand. Genomic Sci.">
        <title>Genomic Encyclopedia of Bacterial and Archaeal Type Strains, Phase III: the genomes of soil and plant-associated and newly described type strains.</title>
        <authorList>
            <person name="Whitman W.B."/>
            <person name="Woyke T."/>
            <person name="Klenk H.P."/>
            <person name="Zhou Y."/>
            <person name="Lilburn T.G."/>
            <person name="Beck B.J."/>
            <person name="De Vos P."/>
            <person name="Vandamme P."/>
            <person name="Eisen J.A."/>
            <person name="Garrity G."/>
            <person name="Hugenholtz P."/>
            <person name="Kyrpides N.C."/>
        </authorList>
    </citation>
    <scope>NUCLEOTIDE SEQUENCE [LARGE SCALE GENOMIC DNA]</scope>
    <source>
        <strain evidence="2 3">AC4r</strain>
    </source>
</reference>
<feature type="region of interest" description="Disordered" evidence="1">
    <location>
        <begin position="1"/>
        <end position="24"/>
    </location>
</feature>
<dbReference type="Proteomes" id="UP000292408">
    <property type="component" value="Unassembled WGS sequence"/>
</dbReference>
<dbReference type="RefSeq" id="WP_130280097.1">
    <property type="nucleotide sequence ID" value="NZ_SGXT01000011.1"/>
</dbReference>
<dbReference type="EMBL" id="SGXT01000011">
    <property type="protein sequence ID" value="RZT63910.1"/>
    <property type="molecule type" value="Genomic_DNA"/>
</dbReference>
<accession>A0A4Q7TUD5</accession>
<keyword evidence="3" id="KW-1185">Reference proteome</keyword>
<evidence type="ECO:0000256" key="1">
    <source>
        <dbReference type="SAM" id="MobiDB-lite"/>
    </source>
</evidence>
<gene>
    <name evidence="2" type="ORF">EV140_0140</name>
</gene>
<evidence type="ECO:0000313" key="2">
    <source>
        <dbReference type="EMBL" id="RZT63910.1"/>
    </source>
</evidence>
<evidence type="ECO:0000313" key="3">
    <source>
        <dbReference type="Proteomes" id="UP000292408"/>
    </source>
</evidence>
<protein>
    <submittedName>
        <fullName evidence="2">Uncharacterized protein</fullName>
    </submittedName>
</protein>
<feature type="compositionally biased region" description="Low complexity" evidence="1">
    <location>
        <begin position="1"/>
        <end position="10"/>
    </location>
</feature>
<sequence length="199" mass="21964">MPNDAYFDAPAAPPEPDAPAASGLPPGLAERLALHEPFVDLIAVDRSAGHTPEQRLAADRVAVWWAGLSLWRQLAWSEVLLTAPPRAASVFAMSLVRGGPAAGKPVIFRDWHAVAFSFDRVGIDHETYRAIREAVTRVAAAREASGHGPEHPAVRRHASGTIYLWGDDWRRFGHHGSRKPNLFDEVLAFMNRVERRGER</sequence>